<sequence length="371" mass="39357">MARKTKLTVAALFLGLVLLGGFALFGRPQEPAPAAAETPTIIELAASEVQRVEPQTAVFDLRVTGTLRAERRTIMTAQVSGTIEDITVKVGDRVARGDMLLRFDLAPLRSTLEAREASRESIVAQLKLAETVLARNTQLGTRGISSESVRLEAEANVANLRAQLRGLDAEVADARRNLAEGVITAPFDGVISERKVESGQTVPVNTDLLTLVDLSTLEVEAGVPTSQIVEVKPGQKAMLTVEGLPDRKFEATVVRLAPVAIEGSRTVRVYLSLDNSEGLLRGGMFATGTLRTGERPNVIAVPQAAIRQDDVGLFVLKENSGRLVRQGVTTGLPVGKPGLVEVSEGLQAGDVVVVAPLPDLQPDTNIVVSGA</sequence>
<dbReference type="OrthoDB" id="9806939at2"/>
<dbReference type="GO" id="GO:1990281">
    <property type="term" value="C:efflux pump complex"/>
    <property type="evidence" value="ECO:0007669"/>
    <property type="project" value="TreeGrafter"/>
</dbReference>
<evidence type="ECO:0000313" key="6">
    <source>
        <dbReference type="EMBL" id="KAA0972109.1"/>
    </source>
</evidence>
<dbReference type="InterPro" id="IPR006143">
    <property type="entry name" value="RND_pump_MFP"/>
</dbReference>
<dbReference type="Pfam" id="PF25954">
    <property type="entry name" value="Beta-barrel_RND_2"/>
    <property type="match status" value="1"/>
</dbReference>
<dbReference type="Gene3D" id="2.40.30.170">
    <property type="match status" value="1"/>
</dbReference>
<feature type="domain" description="CusB-like beta-barrel" evidence="4">
    <location>
        <begin position="219"/>
        <end position="292"/>
    </location>
</feature>
<evidence type="ECO:0000256" key="2">
    <source>
        <dbReference type="ARBA" id="ARBA00023054"/>
    </source>
</evidence>
<dbReference type="RefSeq" id="WP_149297513.1">
    <property type="nucleotide sequence ID" value="NZ_VTWH01000001.1"/>
</dbReference>
<comment type="similarity">
    <text evidence="1">Belongs to the membrane fusion protein (MFP) (TC 8.A.1) family.</text>
</comment>
<dbReference type="SUPFAM" id="SSF111369">
    <property type="entry name" value="HlyD-like secretion proteins"/>
    <property type="match status" value="1"/>
</dbReference>
<dbReference type="GO" id="GO:1990961">
    <property type="term" value="P:xenobiotic detoxification by transmembrane export across the plasma membrane"/>
    <property type="evidence" value="ECO:0007669"/>
    <property type="project" value="InterPro"/>
</dbReference>
<dbReference type="GO" id="GO:0030313">
    <property type="term" value="C:cell envelope"/>
    <property type="evidence" value="ECO:0007669"/>
    <property type="project" value="UniProtKB-SubCell"/>
</dbReference>
<dbReference type="Gene3D" id="2.40.420.20">
    <property type="match status" value="1"/>
</dbReference>
<dbReference type="InterPro" id="IPR058792">
    <property type="entry name" value="Beta-barrel_RND_2"/>
</dbReference>
<evidence type="ECO:0000256" key="3">
    <source>
        <dbReference type="SAM" id="Coils"/>
    </source>
</evidence>
<keyword evidence="2 3" id="KW-0175">Coiled coil</keyword>
<dbReference type="GO" id="GO:1990195">
    <property type="term" value="C:macrolide transmembrane transporter complex"/>
    <property type="evidence" value="ECO:0007669"/>
    <property type="project" value="InterPro"/>
</dbReference>
<dbReference type="InterPro" id="IPR058647">
    <property type="entry name" value="BSH_CzcB-like"/>
</dbReference>
<dbReference type="Pfam" id="PF25973">
    <property type="entry name" value="BSH_CzcB"/>
    <property type="match status" value="1"/>
</dbReference>
<evidence type="ECO:0000259" key="5">
    <source>
        <dbReference type="Pfam" id="PF25973"/>
    </source>
</evidence>
<dbReference type="InterPro" id="IPR030190">
    <property type="entry name" value="MacA_alpha-hairpin_sf"/>
</dbReference>
<reference evidence="6 7" key="1">
    <citation type="submission" date="2019-08" db="EMBL/GenBank/DDBJ databases">
        <title>Aureimonas fodiniaquatilis sp. nov., isolated from a coal mine wastewater.</title>
        <authorList>
            <person name="Kim W."/>
        </authorList>
    </citation>
    <scope>NUCLEOTIDE SEQUENCE [LARGE SCALE GENOMIC DNA]</scope>
    <source>
        <strain evidence="6 7">CAU 1482</strain>
    </source>
</reference>
<dbReference type="GO" id="GO:0015562">
    <property type="term" value="F:efflux transmembrane transporter activity"/>
    <property type="evidence" value="ECO:0007669"/>
    <property type="project" value="TreeGrafter"/>
</dbReference>
<evidence type="ECO:0000256" key="1">
    <source>
        <dbReference type="ARBA" id="ARBA00009477"/>
    </source>
</evidence>
<dbReference type="AlphaFoldDB" id="A0A5B0E3X9"/>
<evidence type="ECO:0000313" key="7">
    <source>
        <dbReference type="Proteomes" id="UP000324738"/>
    </source>
</evidence>
<comment type="caution">
    <text evidence="6">The sequence shown here is derived from an EMBL/GenBank/DDBJ whole genome shotgun (WGS) entry which is preliminary data.</text>
</comment>
<dbReference type="Proteomes" id="UP000324738">
    <property type="component" value="Unassembled WGS sequence"/>
</dbReference>
<dbReference type="Gene3D" id="6.10.140.1990">
    <property type="match status" value="1"/>
</dbReference>
<keyword evidence="7" id="KW-1185">Reference proteome</keyword>
<organism evidence="6 7">
    <name type="scientific">Aureimonas fodinaquatilis</name>
    <dbReference type="NCBI Taxonomy" id="2565783"/>
    <lineage>
        <taxon>Bacteria</taxon>
        <taxon>Pseudomonadati</taxon>
        <taxon>Pseudomonadota</taxon>
        <taxon>Alphaproteobacteria</taxon>
        <taxon>Hyphomicrobiales</taxon>
        <taxon>Aurantimonadaceae</taxon>
        <taxon>Aureimonas</taxon>
    </lineage>
</organism>
<dbReference type="GO" id="GO:0019898">
    <property type="term" value="C:extrinsic component of membrane"/>
    <property type="evidence" value="ECO:0007669"/>
    <property type="project" value="InterPro"/>
</dbReference>
<name>A0A5B0E3X9_9HYPH</name>
<dbReference type="EMBL" id="VTWH01000001">
    <property type="protein sequence ID" value="KAA0972109.1"/>
    <property type="molecule type" value="Genomic_DNA"/>
</dbReference>
<accession>A0A5B0E3X9</accession>
<dbReference type="PANTHER" id="PTHR30469">
    <property type="entry name" value="MULTIDRUG RESISTANCE PROTEIN MDTA"/>
    <property type="match status" value="1"/>
</dbReference>
<dbReference type="NCBIfam" id="TIGR01730">
    <property type="entry name" value="RND_mfp"/>
    <property type="match status" value="1"/>
</dbReference>
<feature type="coiled-coil region" evidence="3">
    <location>
        <begin position="150"/>
        <end position="177"/>
    </location>
</feature>
<proteinExistence type="inferred from homology"/>
<dbReference type="FunFam" id="2.40.30.170:FF:000010">
    <property type="entry name" value="Efflux RND transporter periplasmic adaptor subunit"/>
    <property type="match status" value="1"/>
</dbReference>
<gene>
    <name evidence="6" type="ORF">FPY71_03060</name>
</gene>
<protein>
    <submittedName>
        <fullName evidence="6">Efflux RND transporter periplasmic adaptor subunit</fullName>
    </submittedName>
</protein>
<evidence type="ECO:0000259" key="4">
    <source>
        <dbReference type="Pfam" id="PF25954"/>
    </source>
</evidence>
<feature type="domain" description="CzcB-like barrel-sandwich hybrid" evidence="5">
    <location>
        <begin position="75"/>
        <end position="213"/>
    </location>
</feature>
<dbReference type="Gene3D" id="2.40.50.100">
    <property type="match status" value="1"/>
</dbReference>